<dbReference type="GO" id="GO:0006313">
    <property type="term" value="P:DNA transposition"/>
    <property type="evidence" value="ECO:0007669"/>
    <property type="project" value="InterPro"/>
</dbReference>
<sequence>MPCRRRCSSSCRTGRTLRCPTPPWFRLTARRRARGGFSSAERAEAEAIGRSRGGRTTKCHGVCDERGRLRRFCMTAGQRNDIVAAWELVDGISPEADALIGDKGYDSNELRAWLEDQGLTPVIP</sequence>
<reference evidence="2" key="1">
    <citation type="submission" date="2017-08" db="EMBL/GenBank/DDBJ databases">
        <authorList>
            <person name="Imhoff J.F."/>
            <person name="Rahn T."/>
            <person name="Kuenzel S."/>
            <person name="Neulinger S.C."/>
        </authorList>
    </citation>
    <scope>NUCLEOTIDE SEQUENCE</scope>
    <source>
        <strain evidence="2">DSM 9154</strain>
    </source>
</reference>
<dbReference type="EMBL" id="NRRE01000026">
    <property type="protein sequence ID" value="MBK1698271.1"/>
    <property type="molecule type" value="Genomic_DNA"/>
</dbReference>
<feature type="domain" description="Transposase IS4-like" evidence="1">
    <location>
        <begin position="49"/>
        <end position="124"/>
    </location>
</feature>
<dbReference type="Proteomes" id="UP000778970">
    <property type="component" value="Unassembled WGS sequence"/>
</dbReference>
<dbReference type="GO" id="GO:0004803">
    <property type="term" value="F:transposase activity"/>
    <property type="evidence" value="ECO:0007669"/>
    <property type="project" value="InterPro"/>
</dbReference>
<evidence type="ECO:0000313" key="3">
    <source>
        <dbReference type="Proteomes" id="UP000778970"/>
    </source>
</evidence>
<organism evidence="2 3">
    <name type="scientific">Rhodovibrio salinarum</name>
    <dbReference type="NCBI Taxonomy" id="1087"/>
    <lineage>
        <taxon>Bacteria</taxon>
        <taxon>Pseudomonadati</taxon>
        <taxon>Pseudomonadota</taxon>
        <taxon>Alphaproteobacteria</taxon>
        <taxon>Rhodospirillales</taxon>
        <taxon>Rhodovibrionaceae</taxon>
        <taxon>Rhodovibrio</taxon>
    </lineage>
</organism>
<name>A0A934QJX0_9PROT</name>
<evidence type="ECO:0000259" key="1">
    <source>
        <dbReference type="Pfam" id="PF01609"/>
    </source>
</evidence>
<keyword evidence="3" id="KW-1185">Reference proteome</keyword>
<comment type="caution">
    <text evidence="2">The sequence shown here is derived from an EMBL/GenBank/DDBJ whole genome shotgun (WGS) entry which is preliminary data.</text>
</comment>
<dbReference type="Pfam" id="PF01609">
    <property type="entry name" value="DDE_Tnp_1"/>
    <property type="match status" value="1"/>
</dbReference>
<evidence type="ECO:0000313" key="2">
    <source>
        <dbReference type="EMBL" id="MBK1698271.1"/>
    </source>
</evidence>
<accession>A0A934QJX0</accession>
<dbReference type="InterPro" id="IPR002559">
    <property type="entry name" value="Transposase_11"/>
</dbReference>
<protein>
    <recommendedName>
        <fullName evidence="1">Transposase IS4-like domain-containing protein</fullName>
    </recommendedName>
</protein>
<reference evidence="2" key="2">
    <citation type="journal article" date="2020" name="Microorganisms">
        <title>Osmotic Adaptation and Compatible Solute Biosynthesis of Phototrophic Bacteria as Revealed from Genome Analyses.</title>
        <authorList>
            <person name="Imhoff J.F."/>
            <person name="Rahn T."/>
            <person name="Kunzel S."/>
            <person name="Keller A."/>
            <person name="Neulinger S.C."/>
        </authorList>
    </citation>
    <scope>NUCLEOTIDE SEQUENCE</scope>
    <source>
        <strain evidence="2">DSM 9154</strain>
    </source>
</reference>
<dbReference type="AlphaFoldDB" id="A0A934QJX0"/>
<dbReference type="GO" id="GO:0003677">
    <property type="term" value="F:DNA binding"/>
    <property type="evidence" value="ECO:0007669"/>
    <property type="project" value="InterPro"/>
</dbReference>
<gene>
    <name evidence="2" type="ORF">CKO21_13565</name>
</gene>
<proteinExistence type="predicted"/>